<dbReference type="SMART" id="SM00198">
    <property type="entry name" value="SCP"/>
    <property type="match status" value="1"/>
</dbReference>
<dbReference type="Proteomes" id="UP000001593">
    <property type="component" value="Unassembled WGS sequence"/>
</dbReference>
<dbReference type="CDD" id="cd05382">
    <property type="entry name" value="CAP_GAPR1-like"/>
    <property type="match status" value="1"/>
</dbReference>
<dbReference type="STRING" id="45351.A7S2T1"/>
<reference evidence="2 3" key="1">
    <citation type="journal article" date="2007" name="Science">
        <title>Sea anemone genome reveals ancestral eumetazoan gene repertoire and genomic organization.</title>
        <authorList>
            <person name="Putnam N.H."/>
            <person name="Srivastava M."/>
            <person name="Hellsten U."/>
            <person name="Dirks B."/>
            <person name="Chapman J."/>
            <person name="Salamov A."/>
            <person name="Terry A."/>
            <person name="Shapiro H."/>
            <person name="Lindquist E."/>
            <person name="Kapitonov V.V."/>
            <person name="Jurka J."/>
            <person name="Genikhovich G."/>
            <person name="Grigoriev I.V."/>
            <person name="Lucas S.M."/>
            <person name="Steele R.E."/>
            <person name="Finnerty J.R."/>
            <person name="Technau U."/>
            <person name="Martindale M.Q."/>
            <person name="Rokhsar D.S."/>
        </authorList>
    </citation>
    <scope>NUCLEOTIDE SEQUENCE [LARGE SCALE GENOMIC DNA]</scope>
    <source>
        <strain evidence="3">CH2 X CH6</strain>
    </source>
</reference>
<dbReference type="PRINTS" id="PR00837">
    <property type="entry name" value="V5TPXLIKE"/>
</dbReference>
<dbReference type="PhylomeDB" id="A7S2T1"/>
<organism evidence="2 3">
    <name type="scientific">Nematostella vectensis</name>
    <name type="common">Starlet sea anemone</name>
    <dbReference type="NCBI Taxonomy" id="45351"/>
    <lineage>
        <taxon>Eukaryota</taxon>
        <taxon>Metazoa</taxon>
        <taxon>Cnidaria</taxon>
        <taxon>Anthozoa</taxon>
        <taxon>Hexacorallia</taxon>
        <taxon>Actiniaria</taxon>
        <taxon>Edwardsiidae</taxon>
        <taxon>Nematostella</taxon>
    </lineage>
</organism>
<dbReference type="HOGENOM" id="CLU_035730_9_3_1"/>
<name>A7S2T1_NEMVE</name>
<dbReference type="OrthoDB" id="5973011at2759"/>
<accession>A7S2T1</accession>
<dbReference type="InterPro" id="IPR001283">
    <property type="entry name" value="CRISP-related"/>
</dbReference>
<dbReference type="PANTHER" id="PTHR10334">
    <property type="entry name" value="CYSTEINE-RICH SECRETORY PROTEIN-RELATED"/>
    <property type="match status" value="1"/>
</dbReference>
<dbReference type="InterPro" id="IPR018244">
    <property type="entry name" value="Allrgn_V5/Tpx1_CS"/>
</dbReference>
<evidence type="ECO:0000313" key="2">
    <source>
        <dbReference type="EMBL" id="EDO41945.1"/>
    </source>
</evidence>
<keyword evidence="3" id="KW-1185">Reference proteome</keyword>
<dbReference type="eggNOG" id="KOG3017">
    <property type="taxonomic scope" value="Eukaryota"/>
</dbReference>
<feature type="non-terminal residue" evidence="2">
    <location>
        <position position="149"/>
    </location>
</feature>
<protein>
    <recommendedName>
        <fullName evidence="1">SCP domain-containing protein</fullName>
    </recommendedName>
</protein>
<gene>
    <name evidence="2" type="ORF">NEMVEDRAFT_v1g102323</name>
</gene>
<dbReference type="KEGG" id="nve:5513811"/>
<dbReference type="FunFam" id="3.40.33.10:FF:000002">
    <property type="entry name" value="Golgi-associated plant pathogenesis-related protein 1"/>
    <property type="match status" value="1"/>
</dbReference>
<dbReference type="InterPro" id="IPR014044">
    <property type="entry name" value="CAP_dom"/>
</dbReference>
<dbReference type="PROSITE" id="PS01009">
    <property type="entry name" value="CRISP_1"/>
    <property type="match status" value="1"/>
</dbReference>
<sequence>SDLQNEALEAHNKLRAIHNAPAMTLDADISAGAQAWAEKIAADGTGSHDPTIFDQGLGENWNIACQPDQKSPTATVTRWYNEVCDPGFTFGNSDDPGLGAGHFTQVVWKGSTKLGYGKANGQYSGAECEFHVGRYKAAGNFGGKYAENV</sequence>
<dbReference type="InParanoid" id="A7S2T1"/>
<dbReference type="GO" id="GO:0005615">
    <property type="term" value="C:extracellular space"/>
    <property type="evidence" value="ECO:0000318"/>
    <property type="project" value="GO_Central"/>
</dbReference>
<feature type="domain" description="SCP" evidence="1">
    <location>
        <begin position="2"/>
        <end position="143"/>
    </location>
</feature>
<dbReference type="SUPFAM" id="SSF55797">
    <property type="entry name" value="PR-1-like"/>
    <property type="match status" value="1"/>
</dbReference>
<feature type="non-terminal residue" evidence="2">
    <location>
        <position position="1"/>
    </location>
</feature>
<evidence type="ECO:0000313" key="3">
    <source>
        <dbReference type="Proteomes" id="UP000001593"/>
    </source>
</evidence>
<dbReference type="AlphaFoldDB" id="A7S2T1"/>
<evidence type="ECO:0000259" key="1">
    <source>
        <dbReference type="SMART" id="SM00198"/>
    </source>
</evidence>
<dbReference type="InterPro" id="IPR035940">
    <property type="entry name" value="CAP_sf"/>
</dbReference>
<dbReference type="Pfam" id="PF00188">
    <property type="entry name" value="CAP"/>
    <property type="match status" value="1"/>
</dbReference>
<dbReference type="InterPro" id="IPR034113">
    <property type="entry name" value="SCP_GAPR1-like"/>
</dbReference>
<dbReference type="EMBL" id="DS469570">
    <property type="protein sequence ID" value="EDO41945.1"/>
    <property type="molecule type" value="Genomic_DNA"/>
</dbReference>
<proteinExistence type="predicted"/>
<dbReference type="Gene3D" id="3.40.33.10">
    <property type="entry name" value="CAP"/>
    <property type="match status" value="1"/>
</dbReference>